<protein>
    <submittedName>
        <fullName evidence="1">Uncharacterized protein</fullName>
    </submittedName>
</protein>
<sequence length="296" mass="30621">MIEATLFWRQVLKRANAGSSRAMLGITGGSLPDSPADGNFLVGDGSDWVQESGATARSSLGLGALATLGTVGPSQIDNNAVDETKLKDALVADFSEVVVAAGDSLLFGDASDAGKTKRDTIQGILDLAGGGGITRYEATILPEQMVPYLSTAPTLARTQGANVNTPSYETWAFDQTANESLFFGIRAPANWDLGNLTLEVIWTAASGSGTVAWRAKAGAFSDDDAIANDMAGATGITDTLLATGDVHISPTATFTPENTPAAGDYIIFSLDRNPPSDSLAADALLLAVRLQFTTTG</sequence>
<evidence type="ECO:0000313" key="1">
    <source>
        <dbReference type="EMBL" id="KKK63190.1"/>
    </source>
</evidence>
<gene>
    <name evidence="1" type="ORF">LCGC14_2996760</name>
</gene>
<accession>A0A0F8XPS6</accession>
<proteinExistence type="predicted"/>
<dbReference type="AlphaFoldDB" id="A0A0F8XPS6"/>
<name>A0A0F8XPS6_9ZZZZ</name>
<comment type="caution">
    <text evidence="1">The sequence shown here is derived from an EMBL/GenBank/DDBJ whole genome shotgun (WGS) entry which is preliminary data.</text>
</comment>
<reference evidence="1" key="1">
    <citation type="journal article" date="2015" name="Nature">
        <title>Complex archaea that bridge the gap between prokaryotes and eukaryotes.</title>
        <authorList>
            <person name="Spang A."/>
            <person name="Saw J.H."/>
            <person name="Jorgensen S.L."/>
            <person name="Zaremba-Niedzwiedzka K."/>
            <person name="Martijn J."/>
            <person name="Lind A.E."/>
            <person name="van Eijk R."/>
            <person name="Schleper C."/>
            <person name="Guy L."/>
            <person name="Ettema T.J."/>
        </authorList>
    </citation>
    <scope>NUCLEOTIDE SEQUENCE</scope>
</reference>
<dbReference type="EMBL" id="LAZR01061631">
    <property type="protein sequence ID" value="KKK63190.1"/>
    <property type="molecule type" value="Genomic_DNA"/>
</dbReference>
<organism evidence="1">
    <name type="scientific">marine sediment metagenome</name>
    <dbReference type="NCBI Taxonomy" id="412755"/>
    <lineage>
        <taxon>unclassified sequences</taxon>
        <taxon>metagenomes</taxon>
        <taxon>ecological metagenomes</taxon>
    </lineage>
</organism>